<feature type="binding site" description="type 1 copper site" evidence="12">
    <location>
        <position position="698"/>
    </location>
    <ligand>
        <name>Cu cation</name>
        <dbReference type="ChEBI" id="CHEBI:23378"/>
        <label>1</label>
    </ligand>
</feature>
<dbReference type="OrthoDB" id="345021at2"/>
<feature type="transmembrane region" description="Helical" evidence="14">
    <location>
        <begin position="370"/>
        <end position="388"/>
    </location>
</feature>
<evidence type="ECO:0000313" key="17">
    <source>
        <dbReference type="EMBL" id="TFB80186.1"/>
    </source>
</evidence>
<comment type="similarity">
    <text evidence="3">Belongs to the multicopper oxidase family.</text>
</comment>
<proteinExistence type="inferred from homology"/>
<name>A0A4R8VCJ9_9MICO</name>
<evidence type="ECO:0000256" key="6">
    <source>
        <dbReference type="ARBA" id="ARBA00017290"/>
    </source>
</evidence>
<dbReference type="InterPro" id="IPR001287">
    <property type="entry name" value="NO2-reductase_Cu"/>
</dbReference>
<keyword evidence="10 12" id="KW-0186">Copper</keyword>
<evidence type="ECO:0000256" key="3">
    <source>
        <dbReference type="ARBA" id="ARBA00010609"/>
    </source>
</evidence>
<keyword evidence="14" id="KW-0812">Transmembrane</keyword>
<feature type="transmembrane region" description="Helical" evidence="14">
    <location>
        <begin position="75"/>
        <end position="93"/>
    </location>
</feature>
<evidence type="ECO:0000256" key="5">
    <source>
        <dbReference type="ARBA" id="ARBA00011882"/>
    </source>
</evidence>
<feature type="binding site" description="type 1 copper site" evidence="12">
    <location>
        <position position="852"/>
    </location>
    <ligand>
        <name>Cu cation</name>
        <dbReference type="ChEBI" id="CHEBI:23378"/>
        <label>1</label>
    </ligand>
</feature>
<comment type="caution">
    <text evidence="17">The sequence shown here is derived from an EMBL/GenBank/DDBJ whole genome shotgun (WGS) entry which is preliminary data.</text>
</comment>
<keyword evidence="14" id="KW-0472">Membrane</keyword>
<dbReference type="InterPro" id="IPR028096">
    <property type="entry name" value="EfeO_Cupredoxin"/>
</dbReference>
<dbReference type="GO" id="GO:0005507">
    <property type="term" value="F:copper ion binding"/>
    <property type="evidence" value="ECO:0007669"/>
    <property type="project" value="InterPro"/>
</dbReference>
<comment type="cofactor">
    <cofactor evidence="2 12">
        <name>Cu(2+)</name>
        <dbReference type="ChEBI" id="CHEBI:29036"/>
    </cofactor>
</comment>
<dbReference type="GO" id="GO:0050421">
    <property type="term" value="F:nitrite reductase (NO-forming) activity"/>
    <property type="evidence" value="ECO:0007669"/>
    <property type="project" value="UniProtKB-EC"/>
</dbReference>
<evidence type="ECO:0000256" key="2">
    <source>
        <dbReference type="ARBA" id="ARBA00001973"/>
    </source>
</evidence>
<dbReference type="InterPro" id="IPR011707">
    <property type="entry name" value="Cu-oxidase-like_N"/>
</dbReference>
<dbReference type="SUPFAM" id="SSF49503">
    <property type="entry name" value="Cupredoxins"/>
    <property type="match status" value="3"/>
</dbReference>
<keyword evidence="14" id="KW-1133">Transmembrane helix</keyword>
<evidence type="ECO:0000313" key="18">
    <source>
        <dbReference type="Proteomes" id="UP000298488"/>
    </source>
</evidence>
<feature type="transmembrane region" description="Helical" evidence="14">
    <location>
        <begin position="418"/>
        <end position="437"/>
    </location>
</feature>
<feature type="transmembrane region" description="Helical" evidence="14">
    <location>
        <begin position="167"/>
        <end position="191"/>
    </location>
</feature>
<evidence type="ECO:0000256" key="13">
    <source>
        <dbReference type="SAM" id="MobiDB-lite"/>
    </source>
</evidence>
<dbReference type="RefSeq" id="WP_104096053.1">
    <property type="nucleotide sequence ID" value="NZ_JACHBP010000001.1"/>
</dbReference>
<feature type="transmembrane region" description="Helical" evidence="14">
    <location>
        <begin position="345"/>
        <end position="364"/>
    </location>
</feature>
<evidence type="ECO:0000256" key="12">
    <source>
        <dbReference type="PIRSR" id="PIRSR601287-1"/>
    </source>
</evidence>
<dbReference type="PANTHER" id="PTHR11709:SF394">
    <property type="entry name" value="FI03373P-RELATED"/>
    <property type="match status" value="1"/>
</dbReference>
<feature type="transmembrane region" description="Helical" evidence="14">
    <location>
        <begin position="211"/>
        <end position="228"/>
    </location>
</feature>
<feature type="binding site" description="type 1 copper site" evidence="12">
    <location>
        <position position="663"/>
    </location>
    <ligand>
        <name>Cu cation</name>
        <dbReference type="ChEBI" id="CHEBI:23378"/>
        <label>1</label>
    </ligand>
</feature>
<evidence type="ECO:0000256" key="10">
    <source>
        <dbReference type="ARBA" id="ARBA00023008"/>
    </source>
</evidence>
<comment type="subunit">
    <text evidence="4">Homotrimer.</text>
</comment>
<dbReference type="Pfam" id="PF07732">
    <property type="entry name" value="Cu-oxidase_3"/>
    <property type="match status" value="1"/>
</dbReference>
<dbReference type="EC" id="1.7.2.1" evidence="5"/>
<protein>
    <recommendedName>
        <fullName evidence="6">Copper-containing nitrite reductase</fullName>
        <ecNumber evidence="5">1.7.2.1</ecNumber>
    </recommendedName>
</protein>
<feature type="transmembrane region" description="Helical" evidence="14">
    <location>
        <begin position="99"/>
        <end position="121"/>
    </location>
</feature>
<evidence type="ECO:0000256" key="7">
    <source>
        <dbReference type="ARBA" id="ARBA00022723"/>
    </source>
</evidence>
<keyword evidence="7 12" id="KW-0479">Metal-binding</keyword>
<feature type="transmembrane region" description="Helical" evidence="14">
    <location>
        <begin position="34"/>
        <end position="54"/>
    </location>
</feature>
<feature type="domain" description="EfeO-type cupredoxin-like" evidence="16">
    <location>
        <begin position="454"/>
        <end position="519"/>
    </location>
</feature>
<dbReference type="InterPro" id="IPR008972">
    <property type="entry name" value="Cupredoxin"/>
</dbReference>
<evidence type="ECO:0000256" key="8">
    <source>
        <dbReference type="ARBA" id="ARBA00022737"/>
    </source>
</evidence>
<feature type="transmembrane region" description="Helical" evidence="14">
    <location>
        <begin position="133"/>
        <end position="155"/>
    </location>
</feature>
<keyword evidence="8" id="KW-0677">Repeat</keyword>
<keyword evidence="18" id="KW-1185">Reference proteome</keyword>
<feature type="transmembrane region" description="Helical" evidence="14">
    <location>
        <begin position="234"/>
        <end position="253"/>
    </location>
</feature>
<evidence type="ECO:0000256" key="11">
    <source>
        <dbReference type="ARBA" id="ARBA00049340"/>
    </source>
</evidence>
<gene>
    <name evidence="17" type="ORF">E3N84_09160</name>
</gene>
<feature type="transmembrane region" description="Helical" evidence="14">
    <location>
        <begin position="7"/>
        <end position="28"/>
    </location>
</feature>
<feature type="transmembrane region" description="Helical" evidence="14">
    <location>
        <begin position="300"/>
        <end position="324"/>
    </location>
</feature>
<feature type="region of interest" description="Disordered" evidence="13">
    <location>
        <begin position="551"/>
        <end position="574"/>
    </location>
</feature>
<comment type="cofactor">
    <cofactor evidence="1 12">
        <name>Cu(+)</name>
        <dbReference type="ChEBI" id="CHEBI:49552"/>
    </cofactor>
</comment>
<dbReference type="Gene3D" id="2.60.40.420">
    <property type="entry name" value="Cupredoxins - blue copper proteins"/>
    <property type="match status" value="3"/>
</dbReference>
<feature type="domain" description="Plastocyanin-like" evidence="15">
    <location>
        <begin position="611"/>
        <end position="720"/>
    </location>
</feature>
<evidence type="ECO:0000259" key="15">
    <source>
        <dbReference type="Pfam" id="PF07732"/>
    </source>
</evidence>
<evidence type="ECO:0000256" key="14">
    <source>
        <dbReference type="SAM" id="Phobius"/>
    </source>
</evidence>
<reference evidence="17 18" key="1">
    <citation type="submission" date="2019-03" db="EMBL/GenBank/DDBJ databases">
        <title>Genomics of glacier-inhabiting Cryobacterium strains.</title>
        <authorList>
            <person name="Liu Q."/>
            <person name="Xin Y.-H."/>
        </authorList>
    </citation>
    <scope>NUCLEOTIDE SEQUENCE [LARGE SCALE GENOMIC DNA]</scope>
    <source>
        <strain evidence="17 18">CGMCC 1.10440</strain>
    </source>
</reference>
<feature type="binding site" description="type 1 copper site" evidence="12">
    <location>
        <position position="697"/>
    </location>
    <ligand>
        <name>Cu cation</name>
        <dbReference type="ChEBI" id="CHEBI:23378"/>
        <label>1</label>
    </ligand>
</feature>
<evidence type="ECO:0000256" key="9">
    <source>
        <dbReference type="ARBA" id="ARBA00023002"/>
    </source>
</evidence>
<dbReference type="Proteomes" id="UP000298488">
    <property type="component" value="Unassembled WGS sequence"/>
</dbReference>
<keyword evidence="9" id="KW-0560">Oxidoreductase</keyword>
<feature type="transmembrane region" description="Helical" evidence="14">
    <location>
        <begin position="265"/>
        <end position="288"/>
    </location>
</feature>
<feature type="binding site" description="type 1 copper site" evidence="12">
    <location>
        <position position="711"/>
    </location>
    <ligand>
        <name>Cu cation</name>
        <dbReference type="ChEBI" id="CHEBI:23378"/>
        <label>1</label>
    </ligand>
</feature>
<dbReference type="CDD" id="cd04208">
    <property type="entry name" value="CuRO_2_CuNIR"/>
    <property type="match status" value="1"/>
</dbReference>
<feature type="compositionally biased region" description="Low complexity" evidence="13">
    <location>
        <begin position="551"/>
        <end position="563"/>
    </location>
</feature>
<accession>A0A4R8VCJ9</accession>
<organism evidence="17 18">
    <name type="scientific">Terrimesophilobacter mesophilus</name>
    <dbReference type="NCBI Taxonomy" id="433647"/>
    <lineage>
        <taxon>Bacteria</taxon>
        <taxon>Bacillati</taxon>
        <taxon>Actinomycetota</taxon>
        <taxon>Actinomycetes</taxon>
        <taxon>Micrococcales</taxon>
        <taxon>Microbacteriaceae</taxon>
        <taxon>Terrimesophilobacter</taxon>
    </lineage>
</organism>
<dbReference type="InterPro" id="IPR045087">
    <property type="entry name" value="Cu-oxidase_fam"/>
</dbReference>
<dbReference type="CDD" id="cd11020">
    <property type="entry name" value="CuRO_1_CuNIR"/>
    <property type="match status" value="1"/>
</dbReference>
<sequence>MSRKLWYLLMNGLIGLWLVAAAVIVLVHRFVPSGSWLMVHLLLLGAVSTAILVWSQHFADTLLRRPAPGGRAFHGVRLGGHTLGAGVVVAGMVTGFWPLVLAGGILVGLVAVVHAVTLFIQSRGALPARFGPLVWYYIAAAVALVIGVGLGIVMARVALPEGLHDRIYPAHLAFNLLGWVGLTVVGTIILLWPTVLHTRVSDAVDAIARRALRLMVGGLVILGGSVAFDVRPIFALGVLVYLVGVGFVVVEGVRQARRSAQGTFASWSLGAGVLWFVFCTIAFGVVVATAKDWADAASGVGWLVGPFAVGFAAQVLVGALSYLLPVVLGGGPEASRRTARELDRAALYRIAVVNLGIVVYLLPVPSFVKVVVSFVVFAVLLVFLVLAVRAVRGSRVTATPAKAAPADGAAPPASRRGAALAAAVSTVVIALTIGIALDPTAAGLNLTAPAASVTPTGHTTTVEVSMKNMRFNPDVVEVPAGDKLVIRLTNKDDQVHDLVLANGASSGIMNPGTTTDVAVGVVGSNIDGWCSIAGHRLLGMVMTVKMVGGASAEPGPSGAPLPGGHDHGAQTGPSAAQDIDLMKEPDASFEARDAVLPPAASGTTHEYTFTVREGMREVAPGVKQTLWTYDGTAPGPTLRGHVGDTFVITLVNDGTLGHSVDFHAGSLAPDKPMRTIQPGERLTYTFTATRSGIWLYHCSTMPMSLHIANGMFGAVIIDPPGLAPVDQEFVLVQSEYYLGAQGAIADATRIATQNPDLVVFNGYANQYKYRPLQAKVGERVRIWVLDAGPNRPSSFHVVGGQFDTVYSEGDYLLREGGSTGVGGGQALALQPAQGGFVELTFPEAGNYTFVTHIMSDAEKGAAGVFHVTGP</sequence>
<dbReference type="PRINTS" id="PR00695">
    <property type="entry name" value="CUNO2RDTASE"/>
</dbReference>
<dbReference type="AlphaFoldDB" id="A0A4R8VCJ9"/>
<comment type="catalytic activity">
    <reaction evidence="11">
        <text>nitric oxide + Fe(III)-[cytochrome c] + H2O = Fe(II)-[cytochrome c] + nitrite + 2 H(+)</text>
        <dbReference type="Rhea" id="RHEA:15233"/>
        <dbReference type="Rhea" id="RHEA-COMP:10350"/>
        <dbReference type="Rhea" id="RHEA-COMP:14399"/>
        <dbReference type="ChEBI" id="CHEBI:15377"/>
        <dbReference type="ChEBI" id="CHEBI:15378"/>
        <dbReference type="ChEBI" id="CHEBI:16301"/>
        <dbReference type="ChEBI" id="CHEBI:16480"/>
        <dbReference type="ChEBI" id="CHEBI:29033"/>
        <dbReference type="ChEBI" id="CHEBI:29034"/>
        <dbReference type="EC" id="1.7.2.1"/>
    </reaction>
</comment>
<evidence type="ECO:0000256" key="1">
    <source>
        <dbReference type="ARBA" id="ARBA00001960"/>
    </source>
</evidence>
<evidence type="ECO:0000259" key="16">
    <source>
        <dbReference type="Pfam" id="PF13473"/>
    </source>
</evidence>
<dbReference type="Pfam" id="PF13473">
    <property type="entry name" value="Cupredoxin_1"/>
    <property type="match status" value="1"/>
</dbReference>
<feature type="binding site" description="type 1 copper site" evidence="12">
    <location>
        <position position="706"/>
    </location>
    <ligand>
        <name>Cu cation</name>
        <dbReference type="ChEBI" id="CHEBI:23378"/>
        <label>1</label>
    </ligand>
</feature>
<feature type="binding site" description="type 1 copper site" evidence="12">
    <location>
        <position position="658"/>
    </location>
    <ligand>
        <name>Cu cation</name>
        <dbReference type="ChEBI" id="CHEBI:23378"/>
        <label>1</label>
    </ligand>
</feature>
<dbReference type="EMBL" id="SOFI01000003">
    <property type="protein sequence ID" value="TFB80186.1"/>
    <property type="molecule type" value="Genomic_DNA"/>
</dbReference>
<dbReference type="PANTHER" id="PTHR11709">
    <property type="entry name" value="MULTI-COPPER OXIDASE"/>
    <property type="match status" value="1"/>
</dbReference>
<evidence type="ECO:0000256" key="4">
    <source>
        <dbReference type="ARBA" id="ARBA00011233"/>
    </source>
</evidence>